<evidence type="ECO:0000259" key="6">
    <source>
        <dbReference type="PROSITE" id="PS50111"/>
    </source>
</evidence>
<evidence type="ECO:0000256" key="4">
    <source>
        <dbReference type="ARBA" id="ARBA00029447"/>
    </source>
</evidence>
<keyword evidence="2" id="KW-0997">Cell inner membrane</keyword>
<keyword evidence="10" id="KW-1185">Reference proteome</keyword>
<dbReference type="PROSITE" id="PS50885">
    <property type="entry name" value="HAMP"/>
    <property type="match status" value="1"/>
</dbReference>
<reference evidence="10" key="1">
    <citation type="submission" date="2018-05" db="EMBL/GenBank/DDBJ databases">
        <title>Azospirillum thermophila sp. nov., a novel isolated from hot spring.</title>
        <authorList>
            <person name="Zhao Z."/>
        </authorList>
    </citation>
    <scope>NUCLEOTIDE SEQUENCE [LARGE SCALE GENOMIC DNA]</scope>
    <source>
        <strain evidence="10">CFH 70021</strain>
        <plasmid evidence="10">unnamed2</plasmid>
    </source>
</reference>
<name>A0A2S2CY15_9PROT</name>
<dbReference type="InterPro" id="IPR000727">
    <property type="entry name" value="T_SNARE_dom"/>
</dbReference>
<organism evidence="9 10">
    <name type="scientific">Azospirillum thermophilum</name>
    <dbReference type="NCBI Taxonomy" id="2202148"/>
    <lineage>
        <taxon>Bacteria</taxon>
        <taxon>Pseudomonadati</taxon>
        <taxon>Pseudomonadota</taxon>
        <taxon>Alphaproteobacteria</taxon>
        <taxon>Rhodospirillales</taxon>
        <taxon>Azospirillaceae</taxon>
        <taxon>Azospirillum</taxon>
    </lineage>
</organism>
<dbReference type="InterPro" id="IPR004089">
    <property type="entry name" value="MCPsignal_dom"/>
</dbReference>
<proteinExistence type="inferred from homology"/>
<feature type="domain" description="HAMP" evidence="8">
    <location>
        <begin position="50"/>
        <end position="103"/>
    </location>
</feature>
<dbReference type="SMART" id="SM00283">
    <property type="entry name" value="MA"/>
    <property type="match status" value="1"/>
</dbReference>
<comment type="similarity">
    <text evidence="4">Belongs to the methyl-accepting chemotaxis (MCP) protein family.</text>
</comment>
<evidence type="ECO:0000256" key="2">
    <source>
        <dbReference type="ARBA" id="ARBA00022519"/>
    </source>
</evidence>
<evidence type="ECO:0000259" key="8">
    <source>
        <dbReference type="PROSITE" id="PS50885"/>
    </source>
</evidence>
<dbReference type="InterPro" id="IPR003660">
    <property type="entry name" value="HAMP_dom"/>
</dbReference>
<keyword evidence="2" id="KW-0472">Membrane</keyword>
<dbReference type="Gene3D" id="1.10.287.950">
    <property type="entry name" value="Methyl-accepting chemotaxis protein"/>
    <property type="match status" value="1"/>
</dbReference>
<dbReference type="Pfam" id="PF00015">
    <property type="entry name" value="MCPsignal"/>
    <property type="match status" value="1"/>
</dbReference>
<dbReference type="PANTHER" id="PTHR32089:SF112">
    <property type="entry name" value="LYSOZYME-LIKE PROTEIN-RELATED"/>
    <property type="match status" value="1"/>
</dbReference>
<dbReference type="PROSITE" id="PS50111">
    <property type="entry name" value="CHEMOTAXIS_TRANSDUC_2"/>
    <property type="match status" value="1"/>
</dbReference>
<dbReference type="GO" id="GO:0005886">
    <property type="term" value="C:plasma membrane"/>
    <property type="evidence" value="ECO:0007669"/>
    <property type="project" value="UniProtKB-SubCell"/>
</dbReference>
<feature type="domain" description="Methyl-accepting transducer" evidence="6">
    <location>
        <begin position="172"/>
        <end position="401"/>
    </location>
</feature>
<dbReference type="PANTHER" id="PTHR32089">
    <property type="entry name" value="METHYL-ACCEPTING CHEMOTAXIS PROTEIN MCPB"/>
    <property type="match status" value="1"/>
</dbReference>
<geneLocation type="plasmid" evidence="9 10">
    <name>unnamed2</name>
</geneLocation>
<evidence type="ECO:0000256" key="3">
    <source>
        <dbReference type="ARBA" id="ARBA00023224"/>
    </source>
</evidence>
<dbReference type="EMBL" id="CP029357">
    <property type="protein sequence ID" value="AWK89338.1"/>
    <property type="molecule type" value="Genomic_DNA"/>
</dbReference>
<dbReference type="PROSITE" id="PS50192">
    <property type="entry name" value="T_SNARE"/>
    <property type="match status" value="1"/>
</dbReference>
<dbReference type="KEGG" id="azz:DEW08_25165"/>
<dbReference type="Proteomes" id="UP000245629">
    <property type="component" value="Plasmid unnamed2"/>
</dbReference>
<evidence type="ECO:0000313" key="9">
    <source>
        <dbReference type="EMBL" id="AWK89338.1"/>
    </source>
</evidence>
<sequence>MSSLSKVRLLLAAAAALLALDATGLFPAVPHLPPSIAALALLAPAVLLAGRTDSRLRTAAEVCAAAARGDLEARIPGVAEAGTLGTLQRSINALLDITDAFVREASGSMQAVSRGRFHRKVLLRGLPGAFRSTATDINRAADLMERQAGDLSGYADRLEASVASVVTSVTDSSSGMREDAERMTRIAADTSSQAAMIAAATEQTSTNVQTVAAATEELAASVQEIERQVTLSSRISRDAVERARQTGVVVRDLSEVTRQVGDVIQLINSIATQTNLLALNATIEAARAGEAGKGFAVVAQEVKSLARQTAAATEEVSAKLGAITGATDLTVDAIRTIDGIISEMSDIAQSVAAAIEQQGAATQEITRNVQQAAVGTREIAHSVSRMRDAATQTGTAATQVLAGASGLSEQAARLRESVASFLARARAA</sequence>
<dbReference type="Gene3D" id="1.20.120.1530">
    <property type="match status" value="1"/>
</dbReference>
<gene>
    <name evidence="9" type="ORF">DEW08_25165</name>
</gene>
<keyword evidence="3 5" id="KW-0807">Transducer</keyword>
<feature type="domain" description="T-SNARE coiled-coil homology" evidence="7">
    <location>
        <begin position="324"/>
        <end position="386"/>
    </location>
</feature>
<keyword evidence="9" id="KW-0614">Plasmid</keyword>
<evidence type="ECO:0000256" key="5">
    <source>
        <dbReference type="PROSITE-ProRule" id="PRU00284"/>
    </source>
</evidence>
<dbReference type="SUPFAM" id="SSF58104">
    <property type="entry name" value="Methyl-accepting chemotaxis protein (MCP) signaling domain"/>
    <property type="match status" value="1"/>
</dbReference>
<evidence type="ECO:0000313" key="10">
    <source>
        <dbReference type="Proteomes" id="UP000245629"/>
    </source>
</evidence>
<accession>A0A2S2CY15</accession>
<evidence type="ECO:0000256" key="1">
    <source>
        <dbReference type="ARBA" id="ARBA00004429"/>
    </source>
</evidence>
<dbReference type="GO" id="GO:0007165">
    <property type="term" value="P:signal transduction"/>
    <property type="evidence" value="ECO:0007669"/>
    <property type="project" value="UniProtKB-KW"/>
</dbReference>
<keyword evidence="2" id="KW-1003">Cell membrane</keyword>
<protein>
    <submittedName>
        <fullName evidence="9">Methyl-accepting chemotaxis protein</fullName>
    </submittedName>
</protein>
<dbReference type="AlphaFoldDB" id="A0A2S2CY15"/>
<comment type="subcellular location">
    <subcellularLocation>
        <location evidence="1">Cell inner membrane</location>
        <topology evidence="1">Multi-pass membrane protein</topology>
    </subcellularLocation>
</comment>
<evidence type="ECO:0000259" key="7">
    <source>
        <dbReference type="PROSITE" id="PS50192"/>
    </source>
</evidence>